<name>A0A7R6PEV2_9BACT</name>
<dbReference type="InterPro" id="IPR006073">
    <property type="entry name" value="GTP-bd"/>
</dbReference>
<comment type="similarity">
    <text evidence="1 8 9 10">Belongs to the TRAFAC class TrmE-Era-EngA-EngB-Septin-like GTPase superfamily. EngA (Der) GTPase family.</text>
</comment>
<dbReference type="GO" id="GO:0005525">
    <property type="term" value="F:GTP binding"/>
    <property type="evidence" value="ECO:0007669"/>
    <property type="project" value="UniProtKB-UniRule"/>
</dbReference>
<dbReference type="Gene3D" id="3.30.300.20">
    <property type="match status" value="1"/>
</dbReference>
<feature type="binding site" evidence="8">
    <location>
        <begin position="186"/>
        <end position="193"/>
    </location>
    <ligand>
        <name>GTP</name>
        <dbReference type="ChEBI" id="CHEBI:37565"/>
        <label>2</label>
    </ligand>
</feature>
<keyword evidence="3 8" id="KW-0690">Ribosome biogenesis</keyword>
<dbReference type="PIRSF" id="PIRSF006485">
    <property type="entry name" value="GTP-binding_EngA"/>
    <property type="match status" value="1"/>
</dbReference>
<dbReference type="InterPro" id="IPR015946">
    <property type="entry name" value="KH_dom-like_a/b"/>
</dbReference>
<evidence type="ECO:0000259" key="11">
    <source>
        <dbReference type="PROSITE" id="PS51712"/>
    </source>
</evidence>
<dbReference type="CDD" id="cd01895">
    <property type="entry name" value="EngA2"/>
    <property type="match status" value="1"/>
</dbReference>
<dbReference type="FunFam" id="3.40.50.300:FF:000057">
    <property type="entry name" value="GTPase Der"/>
    <property type="match status" value="1"/>
</dbReference>
<feature type="domain" description="EngA-type G" evidence="11">
    <location>
        <begin position="5"/>
        <end position="170"/>
    </location>
</feature>
<evidence type="ECO:0000256" key="5">
    <source>
        <dbReference type="ARBA" id="ARBA00022741"/>
    </source>
</evidence>
<dbReference type="PANTHER" id="PTHR43834:SF6">
    <property type="entry name" value="GTPASE DER"/>
    <property type="match status" value="1"/>
</dbReference>
<dbReference type="SUPFAM" id="SSF52540">
    <property type="entry name" value="P-loop containing nucleoside triphosphate hydrolases"/>
    <property type="match status" value="2"/>
</dbReference>
<dbReference type="InterPro" id="IPR027417">
    <property type="entry name" value="P-loop_NTPase"/>
</dbReference>
<organism evidence="12 13">
    <name type="scientific">Thermotomaculum hydrothermale</name>
    <dbReference type="NCBI Taxonomy" id="981385"/>
    <lineage>
        <taxon>Bacteria</taxon>
        <taxon>Pseudomonadati</taxon>
        <taxon>Acidobacteriota</taxon>
        <taxon>Holophagae</taxon>
        <taxon>Thermotomaculales</taxon>
        <taxon>Thermotomaculaceae</taxon>
        <taxon>Thermotomaculum</taxon>
    </lineage>
</organism>
<dbReference type="InterPro" id="IPR016484">
    <property type="entry name" value="GTPase_Der"/>
</dbReference>
<keyword evidence="5 8" id="KW-0547">Nucleotide-binding</keyword>
<evidence type="ECO:0000256" key="10">
    <source>
        <dbReference type="RuleBase" id="RU004481"/>
    </source>
</evidence>
<feature type="binding site" evidence="8">
    <location>
        <begin position="233"/>
        <end position="237"/>
    </location>
    <ligand>
        <name>GTP</name>
        <dbReference type="ChEBI" id="CHEBI:37565"/>
        <label>2</label>
    </ligand>
</feature>
<evidence type="ECO:0000256" key="9">
    <source>
        <dbReference type="PROSITE-ProRule" id="PRU01049"/>
    </source>
</evidence>
<keyword evidence="6 8" id="KW-0342">GTP-binding</keyword>
<dbReference type="KEGG" id="thyd:TTHT_0856"/>
<accession>A0A7R6PEV2</accession>
<dbReference type="PRINTS" id="PR00326">
    <property type="entry name" value="GTP1OBG"/>
</dbReference>
<evidence type="ECO:0000256" key="7">
    <source>
        <dbReference type="ARBA" id="ARBA00032345"/>
    </source>
</evidence>
<dbReference type="GO" id="GO:0043022">
    <property type="term" value="F:ribosome binding"/>
    <property type="evidence" value="ECO:0007669"/>
    <property type="project" value="TreeGrafter"/>
</dbReference>
<dbReference type="HAMAP" id="MF_00195">
    <property type="entry name" value="GTPase_Der"/>
    <property type="match status" value="1"/>
</dbReference>
<feature type="binding site" evidence="8">
    <location>
        <begin position="298"/>
        <end position="301"/>
    </location>
    <ligand>
        <name>GTP</name>
        <dbReference type="ChEBI" id="CHEBI:37565"/>
        <label>2</label>
    </ligand>
</feature>
<keyword evidence="13" id="KW-1185">Reference proteome</keyword>
<feature type="binding site" evidence="8">
    <location>
        <begin position="59"/>
        <end position="63"/>
    </location>
    <ligand>
        <name>GTP</name>
        <dbReference type="ChEBI" id="CHEBI:37565"/>
        <label>1</label>
    </ligand>
</feature>
<comment type="subunit">
    <text evidence="8">Associates with the 50S ribosomal subunit.</text>
</comment>
<evidence type="ECO:0000256" key="8">
    <source>
        <dbReference type="HAMAP-Rule" id="MF_00195"/>
    </source>
</evidence>
<dbReference type="CDD" id="cd01894">
    <property type="entry name" value="EngA1"/>
    <property type="match status" value="1"/>
</dbReference>
<dbReference type="PANTHER" id="PTHR43834">
    <property type="entry name" value="GTPASE DER"/>
    <property type="match status" value="1"/>
</dbReference>
<proteinExistence type="inferred from homology"/>
<evidence type="ECO:0000313" key="12">
    <source>
        <dbReference type="EMBL" id="BBB32418.1"/>
    </source>
</evidence>
<dbReference type="InterPro" id="IPR005225">
    <property type="entry name" value="Small_GTP-bd"/>
</dbReference>
<dbReference type="InterPro" id="IPR031166">
    <property type="entry name" value="G_ENGA"/>
</dbReference>
<dbReference type="PROSITE" id="PS51712">
    <property type="entry name" value="G_ENGA"/>
    <property type="match status" value="2"/>
</dbReference>
<comment type="function">
    <text evidence="8 10">GTPase that plays an essential role in the late steps of ribosome biogenesis.</text>
</comment>
<evidence type="ECO:0000256" key="3">
    <source>
        <dbReference type="ARBA" id="ARBA00022517"/>
    </source>
</evidence>
<dbReference type="NCBIfam" id="TIGR03594">
    <property type="entry name" value="GTPase_EngA"/>
    <property type="match status" value="1"/>
</dbReference>
<dbReference type="AlphaFoldDB" id="A0A7R6PEV2"/>
<dbReference type="FunFam" id="3.40.50.300:FF:000040">
    <property type="entry name" value="GTPase Der"/>
    <property type="match status" value="1"/>
</dbReference>
<keyword evidence="4 10" id="KW-0677">Repeat</keyword>
<dbReference type="GO" id="GO:0042254">
    <property type="term" value="P:ribosome biogenesis"/>
    <property type="evidence" value="ECO:0007669"/>
    <property type="project" value="UniProtKB-KW"/>
</dbReference>
<dbReference type="InterPro" id="IPR032859">
    <property type="entry name" value="KH_dom-like"/>
</dbReference>
<feature type="binding site" evidence="8">
    <location>
        <begin position="11"/>
        <end position="18"/>
    </location>
    <ligand>
        <name>GTP</name>
        <dbReference type="ChEBI" id="CHEBI:37565"/>
        <label>1</label>
    </ligand>
</feature>
<dbReference type="Pfam" id="PF14714">
    <property type="entry name" value="KH_dom-like"/>
    <property type="match status" value="1"/>
</dbReference>
<gene>
    <name evidence="12" type="primary">engA</name>
    <name evidence="8" type="synonym">der</name>
    <name evidence="12" type="ORF">TTHT_0856</name>
</gene>
<dbReference type="Proteomes" id="UP000595564">
    <property type="component" value="Chromosome"/>
</dbReference>
<dbReference type="EMBL" id="AP017470">
    <property type="protein sequence ID" value="BBB32418.1"/>
    <property type="molecule type" value="Genomic_DNA"/>
</dbReference>
<reference evidence="12 13" key="1">
    <citation type="journal article" date="2012" name="Extremophiles">
        <title>Thermotomaculum hydrothermale gen. nov., sp. nov., a novel heterotrophic thermophile within the phylum Acidobacteria from a deep-sea hydrothermal vent chimney in the Southern Okinawa Trough.</title>
        <authorList>
            <person name="Izumi H."/>
            <person name="Nunoura T."/>
            <person name="Miyazaki M."/>
            <person name="Mino S."/>
            <person name="Toki T."/>
            <person name="Takai K."/>
            <person name="Sako Y."/>
            <person name="Sawabe T."/>
            <person name="Nakagawa S."/>
        </authorList>
    </citation>
    <scope>NUCLEOTIDE SEQUENCE [LARGE SCALE GENOMIC DNA]</scope>
    <source>
        <strain evidence="12 13">AC55</strain>
    </source>
</reference>
<evidence type="ECO:0000256" key="4">
    <source>
        <dbReference type="ARBA" id="ARBA00022737"/>
    </source>
</evidence>
<protein>
    <recommendedName>
        <fullName evidence="2 8">GTPase Der</fullName>
    </recommendedName>
    <alternativeName>
        <fullName evidence="7 8">GTP-binding protein EngA</fullName>
    </alternativeName>
</protein>
<feature type="domain" description="EngA-type G" evidence="11">
    <location>
        <begin position="180"/>
        <end position="355"/>
    </location>
</feature>
<feature type="binding site" evidence="8">
    <location>
        <begin position="122"/>
        <end position="125"/>
    </location>
    <ligand>
        <name>GTP</name>
        <dbReference type="ChEBI" id="CHEBI:37565"/>
        <label>1</label>
    </ligand>
</feature>
<evidence type="ECO:0000313" key="13">
    <source>
        <dbReference type="Proteomes" id="UP000595564"/>
    </source>
</evidence>
<evidence type="ECO:0000256" key="6">
    <source>
        <dbReference type="ARBA" id="ARBA00023134"/>
    </source>
</evidence>
<dbReference type="Pfam" id="PF01926">
    <property type="entry name" value="MMR_HSR1"/>
    <property type="match status" value="2"/>
</dbReference>
<dbReference type="NCBIfam" id="TIGR00231">
    <property type="entry name" value="small_GTP"/>
    <property type="match status" value="2"/>
</dbReference>
<evidence type="ECO:0000256" key="2">
    <source>
        <dbReference type="ARBA" id="ARBA00020953"/>
    </source>
</evidence>
<dbReference type="RefSeq" id="WP_201328765.1">
    <property type="nucleotide sequence ID" value="NZ_AP017470.1"/>
</dbReference>
<dbReference type="Gene3D" id="3.40.50.300">
    <property type="entry name" value="P-loop containing nucleotide triphosphate hydrolases"/>
    <property type="match status" value="2"/>
</dbReference>
<evidence type="ECO:0000256" key="1">
    <source>
        <dbReference type="ARBA" id="ARBA00008279"/>
    </source>
</evidence>
<sequence>MKKKNIVAIVGRPNVGKSTLFNRLARKRKAIVNDMPGVTRDRIYHKIKLPDGKVANLVDTGGLEPTTDDYILSQMKTQTLKGIEEADVIVMMVDGFAGLTAMDEEVADVLRKSGKPVIVAVNKVDLKGAKDNIVDFYSLGFEHYTAISSEHGTGIDELLELVSQYLDDIEDEEETTENEIKISIIGKPNVGKSSLLNKIIGEERALVSDVAGTTRDAVDAVFKYNGKTYRIIDTAGIRKKKKVKHFVEKVSVILAQKNIKRSDVVLMLIDSTGDPTLLDANIAGFAHNNYKNVIIVFNKWDLVEKDTDTVKEYEKALKQRMKFLDYAPIVFISAKTGQRVKRLFKIIDEVMAQATKEIKTSELNKFLEEVSRKHKAPAVRKKPFKMYYITQTGVLPQTFTIFTNSMYPPHFSYERYIENQLRERFGLKNVPIKLIFTKKPSRDKKG</sequence>